<evidence type="ECO:0000256" key="2">
    <source>
        <dbReference type="ARBA" id="ARBA00022857"/>
    </source>
</evidence>
<dbReference type="InterPro" id="IPR002347">
    <property type="entry name" value="SDR_fam"/>
</dbReference>
<dbReference type="Pfam" id="PF00106">
    <property type="entry name" value="adh_short"/>
    <property type="match status" value="1"/>
</dbReference>
<reference evidence="4" key="1">
    <citation type="submission" date="2016-12" db="EMBL/GenBank/DDBJ databases">
        <title>The genomes of Aspergillus section Nigri reveals drivers in fungal speciation.</title>
        <authorList>
            <consortium name="DOE Joint Genome Institute"/>
            <person name="Vesth T.C."/>
            <person name="Nybo J."/>
            <person name="Theobald S."/>
            <person name="Brandl J."/>
            <person name="Frisvad J.C."/>
            <person name="Nielsen K.F."/>
            <person name="Lyhne E.K."/>
            <person name="Kogle M.E."/>
            <person name="Kuo A."/>
            <person name="Riley R."/>
            <person name="Clum A."/>
            <person name="Nolan M."/>
            <person name="Lipzen A."/>
            <person name="Salamov A."/>
            <person name="Henrissat B."/>
            <person name="Wiebenga A."/>
            <person name="De vries R.P."/>
            <person name="Grigoriev I.V."/>
            <person name="Mortensen U.H."/>
            <person name="Andersen M.R."/>
            <person name="Baker S.E."/>
        </authorList>
    </citation>
    <scope>NUCLEOTIDE SEQUENCE</scope>
    <source>
        <strain evidence="4">IBT 28561</strain>
    </source>
</reference>
<dbReference type="VEuPathDB" id="FungiDB:P168DRAFT_250816"/>
<evidence type="ECO:0000256" key="3">
    <source>
        <dbReference type="ARBA" id="ARBA00023002"/>
    </source>
</evidence>
<dbReference type="GeneID" id="36541763"/>
<keyword evidence="2" id="KW-0521">NADP</keyword>
<dbReference type="PANTHER" id="PTHR24320:SF282">
    <property type="entry name" value="WW DOMAIN-CONTAINING OXIDOREDUCTASE"/>
    <property type="match status" value="1"/>
</dbReference>
<keyword evidence="3" id="KW-0560">Oxidoreductase</keyword>
<comment type="caution">
    <text evidence="4">The sequence shown here is derived from an EMBL/GenBank/DDBJ whole genome shotgun (WGS) entry which is preliminary data.</text>
</comment>
<evidence type="ECO:0000313" key="4">
    <source>
        <dbReference type="EMBL" id="PKY05871.1"/>
    </source>
</evidence>
<dbReference type="Gene3D" id="3.40.50.720">
    <property type="entry name" value="NAD(P)-binding Rossmann-like Domain"/>
    <property type="match status" value="1"/>
</dbReference>
<accession>A0A2I1D7L1</accession>
<evidence type="ECO:0000256" key="1">
    <source>
        <dbReference type="ARBA" id="ARBA00006484"/>
    </source>
</evidence>
<gene>
    <name evidence="4" type="ORF">P168DRAFT_250816</name>
</gene>
<dbReference type="RefSeq" id="XP_024694465.1">
    <property type="nucleotide sequence ID" value="XM_024834239.1"/>
</dbReference>
<comment type="similarity">
    <text evidence="1">Belongs to the short-chain dehydrogenases/reductases (SDR) family.</text>
</comment>
<evidence type="ECO:0000313" key="5">
    <source>
        <dbReference type="Proteomes" id="UP000234254"/>
    </source>
</evidence>
<proteinExistence type="inferred from homology"/>
<dbReference type="OrthoDB" id="191139at2759"/>
<dbReference type="SUPFAM" id="SSF51735">
    <property type="entry name" value="NAD(P)-binding Rossmann-fold domains"/>
    <property type="match status" value="1"/>
</dbReference>
<protein>
    <submittedName>
        <fullName evidence="4">Short-chain dehydrogenase/reductase family protein</fullName>
    </submittedName>
</protein>
<sequence length="344" mass="36816">MSKALVDSATISLFARHAITHPLDFAASVGPTLNEATFGLLGSVFDPQRDIGDLSGKVILVTGGNSGLGKETVIQLAHHRPSRIYIGARSATKAQEAIESIQKSIPSPVDIRHIPLDLTSFQSIRAAAQQFQGECDRLDRLVLNAGTMANPPGVTQEGFEIQLGTNHMGHFLLTKLLLPTLQKTAREVPDADVRVVTVSSVAHNTAPAYDVLTSTDALLQTGSLTRYGASKAANVLFAAELARRYPELLSVSIHPGAVSSPLYEHTKASGAIARLSVTALFAVLRSIRSGALNQLFATGVSRERLVNGAYYVPVGRQGSSKYATDADMGKRFWDWTEEQIASVS</sequence>
<organism evidence="4 5">
    <name type="scientific">Aspergillus campestris (strain IBT 28561)</name>
    <dbReference type="NCBI Taxonomy" id="1392248"/>
    <lineage>
        <taxon>Eukaryota</taxon>
        <taxon>Fungi</taxon>
        <taxon>Dikarya</taxon>
        <taxon>Ascomycota</taxon>
        <taxon>Pezizomycotina</taxon>
        <taxon>Eurotiomycetes</taxon>
        <taxon>Eurotiomycetidae</taxon>
        <taxon>Eurotiales</taxon>
        <taxon>Aspergillaceae</taxon>
        <taxon>Aspergillus</taxon>
        <taxon>Aspergillus subgen. Circumdati</taxon>
    </lineage>
</organism>
<dbReference type="Proteomes" id="UP000234254">
    <property type="component" value="Unassembled WGS sequence"/>
</dbReference>
<dbReference type="PRINTS" id="PR00081">
    <property type="entry name" value="GDHRDH"/>
</dbReference>
<dbReference type="AlphaFoldDB" id="A0A2I1D7L1"/>
<dbReference type="PANTHER" id="PTHR24320">
    <property type="entry name" value="RETINOL DEHYDROGENASE"/>
    <property type="match status" value="1"/>
</dbReference>
<keyword evidence="5" id="KW-1185">Reference proteome</keyword>
<dbReference type="GO" id="GO:0016491">
    <property type="term" value="F:oxidoreductase activity"/>
    <property type="evidence" value="ECO:0007669"/>
    <property type="project" value="UniProtKB-KW"/>
</dbReference>
<dbReference type="EMBL" id="MSFM01000004">
    <property type="protein sequence ID" value="PKY05871.1"/>
    <property type="molecule type" value="Genomic_DNA"/>
</dbReference>
<name>A0A2I1D7L1_ASPC2</name>
<dbReference type="InterPro" id="IPR036291">
    <property type="entry name" value="NAD(P)-bd_dom_sf"/>
</dbReference>